<evidence type="ECO:0000313" key="6">
    <source>
        <dbReference type="Proteomes" id="UP000078595"/>
    </source>
</evidence>
<keyword evidence="6" id="KW-1185">Reference proteome</keyword>
<dbReference type="GeneID" id="28965472"/>
<dbReference type="Pfam" id="PF07859">
    <property type="entry name" value="Abhydrolase_3"/>
    <property type="match status" value="1"/>
</dbReference>
<evidence type="ECO:0000313" key="5">
    <source>
        <dbReference type="EMBL" id="WWC59530.1"/>
    </source>
</evidence>
<dbReference type="InterPro" id="IPR050300">
    <property type="entry name" value="GDXG_lipolytic_enzyme"/>
</dbReference>
<dbReference type="EMBL" id="CP144531">
    <property type="protein sequence ID" value="WWC59530.1"/>
    <property type="molecule type" value="Genomic_DNA"/>
</dbReference>
<dbReference type="PANTHER" id="PTHR48081:SF3">
    <property type="entry name" value="ALPHA_BETA HYDROLASE FOLD-3 DOMAIN-CONTAINING PROTEIN"/>
    <property type="match status" value="1"/>
</dbReference>
<name>A0A1A6ABY7_9TREE</name>
<dbReference type="STRING" id="1296121.A0A1A6ABY7"/>
<dbReference type="Proteomes" id="UP000078595">
    <property type="component" value="Chromosome 2"/>
</dbReference>
<dbReference type="Pfam" id="PF00326">
    <property type="entry name" value="Peptidase_S9"/>
    <property type="match status" value="1"/>
</dbReference>
<accession>A0A1A6ABY7</accession>
<dbReference type="GO" id="GO:0008236">
    <property type="term" value="F:serine-type peptidase activity"/>
    <property type="evidence" value="ECO:0007669"/>
    <property type="project" value="InterPro"/>
</dbReference>
<dbReference type="KEGG" id="kdj:28965472"/>
<dbReference type="PANTHER" id="PTHR48081">
    <property type="entry name" value="AB HYDROLASE SUPERFAMILY PROTEIN C4A8.06C"/>
    <property type="match status" value="1"/>
</dbReference>
<evidence type="ECO:0000313" key="4">
    <source>
        <dbReference type="EMBL" id="OBR87565.1"/>
    </source>
</evidence>
<sequence length="355" mass="40285">MLWYHSALEPFLDHTYKVEQGVQCDLRIFPSESTSTGIPTPWVLYVHGGAFVAGKHYVPNAWVVPALRPRAYHVVSVSYRFAPHCSLSQQVGDVKDAFEWCQTNLPRILSVNGAKVDLERYVVIGESAGGLIVSLLPFVLDPKPRVVVDIYGPTDLAAQHWSSTPSNANEDGGNTVHIQPLSGEFPEDEVINAAKSRDASLAMTVCPFEFDVPVETYRDLWKVPDYEYTREQRFQYDIKRHLRTTKTLIDVLLRKEECQSDEEWRKRLEDHSPVHLLRQRGSYPPTVLLYGKDDPVVPLDQAASFAGILRENKVDVIELYEPGEGHEFDNKYTAPAVEGWHTYIAPIIQFVEKHV</sequence>
<proteinExistence type="predicted"/>
<dbReference type="VEuPathDB" id="FungiDB:I303_01773"/>
<keyword evidence="1" id="KW-0378">Hydrolase</keyword>
<reference evidence="4" key="1">
    <citation type="submission" date="2013-07" db="EMBL/GenBank/DDBJ databases">
        <title>The Genome Sequence of Cryptococcus dejecticola CBS10117.</title>
        <authorList>
            <consortium name="The Broad Institute Genome Sequencing Platform"/>
            <person name="Cuomo C."/>
            <person name="Litvintseva A."/>
            <person name="Chen Y."/>
            <person name="Heitman J."/>
            <person name="Sun S."/>
            <person name="Springer D."/>
            <person name="Dromer F."/>
            <person name="Young S.K."/>
            <person name="Zeng Q."/>
            <person name="Gargeya S."/>
            <person name="Fitzgerald M."/>
            <person name="Abouelleil A."/>
            <person name="Alvarado L."/>
            <person name="Berlin A.M."/>
            <person name="Chapman S.B."/>
            <person name="Dewar J."/>
            <person name="Goldberg J."/>
            <person name="Griggs A."/>
            <person name="Gujja S."/>
            <person name="Hansen M."/>
            <person name="Howarth C."/>
            <person name="Imamovic A."/>
            <person name="Larimer J."/>
            <person name="McCowan C."/>
            <person name="Murphy C."/>
            <person name="Pearson M."/>
            <person name="Priest M."/>
            <person name="Roberts A."/>
            <person name="Saif S."/>
            <person name="Shea T."/>
            <person name="Sykes S."/>
            <person name="Wortman J."/>
            <person name="Nusbaum C."/>
            <person name="Birren B."/>
        </authorList>
    </citation>
    <scope>NUCLEOTIDE SEQUENCE [LARGE SCALE GENOMIC DNA]</scope>
    <source>
        <strain evidence="4">CBS 10117</strain>
    </source>
</reference>
<reference evidence="5" key="2">
    <citation type="submission" date="2013-07" db="EMBL/GenBank/DDBJ databases">
        <authorList>
            <consortium name="The Broad Institute Genome Sequencing Platform"/>
            <person name="Cuomo C."/>
            <person name="Litvintseva A."/>
            <person name="Chen Y."/>
            <person name="Heitman J."/>
            <person name="Sun S."/>
            <person name="Springer D."/>
            <person name="Dromer F."/>
            <person name="Young S.K."/>
            <person name="Zeng Q."/>
            <person name="Gargeya S."/>
            <person name="Fitzgerald M."/>
            <person name="Abouelleil A."/>
            <person name="Alvarado L."/>
            <person name="Berlin A.M."/>
            <person name="Chapman S.B."/>
            <person name="Dewar J."/>
            <person name="Goldberg J."/>
            <person name="Griggs A."/>
            <person name="Gujja S."/>
            <person name="Hansen M."/>
            <person name="Howarth C."/>
            <person name="Imamovic A."/>
            <person name="Larimer J."/>
            <person name="McCowan C."/>
            <person name="Murphy C."/>
            <person name="Pearson M."/>
            <person name="Priest M."/>
            <person name="Roberts A."/>
            <person name="Saif S."/>
            <person name="Shea T."/>
            <person name="Sykes S."/>
            <person name="Wortman J."/>
            <person name="Nusbaum C."/>
            <person name="Birren B."/>
        </authorList>
    </citation>
    <scope>NUCLEOTIDE SEQUENCE</scope>
    <source>
        <strain evidence="5">CBS 10117</strain>
    </source>
</reference>
<reference evidence="5" key="3">
    <citation type="submission" date="2024-02" db="EMBL/GenBank/DDBJ databases">
        <title>Comparative genomics of Cryptococcus and Kwoniella reveals pathogenesis evolution and contrasting modes of karyotype evolution via chromosome fusion or intercentromeric recombination.</title>
        <authorList>
            <person name="Coelho M.A."/>
            <person name="David-Palma M."/>
            <person name="Shea T."/>
            <person name="Bowers K."/>
            <person name="McGinley-Smith S."/>
            <person name="Mohammad A.W."/>
            <person name="Gnirke A."/>
            <person name="Yurkov A.M."/>
            <person name="Nowrousian M."/>
            <person name="Sun S."/>
            <person name="Cuomo C.A."/>
            <person name="Heitman J."/>
        </authorList>
    </citation>
    <scope>NUCLEOTIDE SEQUENCE</scope>
    <source>
        <strain evidence="5">CBS 10117</strain>
    </source>
</reference>
<dbReference type="AlphaFoldDB" id="A0A1A6ABY7"/>
<evidence type="ECO:0000256" key="1">
    <source>
        <dbReference type="ARBA" id="ARBA00022801"/>
    </source>
</evidence>
<feature type="domain" description="Alpha/beta hydrolase fold-3" evidence="3">
    <location>
        <begin position="43"/>
        <end position="168"/>
    </location>
</feature>
<dbReference type="SUPFAM" id="SSF53474">
    <property type="entry name" value="alpha/beta-Hydrolases"/>
    <property type="match status" value="1"/>
</dbReference>
<dbReference type="InterPro" id="IPR001375">
    <property type="entry name" value="Peptidase_S9_cat"/>
</dbReference>
<dbReference type="OrthoDB" id="2578778at2759"/>
<organism evidence="4">
    <name type="scientific">Kwoniella dejecticola CBS 10117</name>
    <dbReference type="NCBI Taxonomy" id="1296121"/>
    <lineage>
        <taxon>Eukaryota</taxon>
        <taxon>Fungi</taxon>
        <taxon>Dikarya</taxon>
        <taxon>Basidiomycota</taxon>
        <taxon>Agaricomycotina</taxon>
        <taxon>Tremellomycetes</taxon>
        <taxon>Tremellales</taxon>
        <taxon>Cryptococcaceae</taxon>
        <taxon>Kwoniella</taxon>
    </lineage>
</organism>
<dbReference type="InterPro" id="IPR029058">
    <property type="entry name" value="AB_hydrolase_fold"/>
</dbReference>
<protein>
    <recommendedName>
        <fullName evidence="7">Alpha/beta hydrolase fold-3 domain-containing protein</fullName>
    </recommendedName>
</protein>
<dbReference type="RefSeq" id="XP_018265407.1">
    <property type="nucleotide sequence ID" value="XM_018405126.1"/>
</dbReference>
<dbReference type="InterPro" id="IPR013094">
    <property type="entry name" value="AB_hydrolase_3"/>
</dbReference>
<dbReference type="EMBL" id="KI894028">
    <property type="protein sequence ID" value="OBR87565.1"/>
    <property type="molecule type" value="Genomic_DNA"/>
</dbReference>
<evidence type="ECO:0000259" key="2">
    <source>
        <dbReference type="Pfam" id="PF00326"/>
    </source>
</evidence>
<dbReference type="Gene3D" id="3.40.50.1820">
    <property type="entry name" value="alpha/beta hydrolase"/>
    <property type="match status" value="1"/>
</dbReference>
<evidence type="ECO:0008006" key="7">
    <source>
        <dbReference type="Google" id="ProtNLM"/>
    </source>
</evidence>
<gene>
    <name evidence="4" type="ORF">I303_01773</name>
    <name evidence="5" type="ORF">I303_102086</name>
</gene>
<dbReference type="GO" id="GO:0006508">
    <property type="term" value="P:proteolysis"/>
    <property type="evidence" value="ECO:0007669"/>
    <property type="project" value="InterPro"/>
</dbReference>
<evidence type="ECO:0000259" key="3">
    <source>
        <dbReference type="Pfam" id="PF07859"/>
    </source>
</evidence>
<feature type="domain" description="Peptidase S9 prolyl oligopeptidase catalytic" evidence="2">
    <location>
        <begin position="260"/>
        <end position="330"/>
    </location>
</feature>